<gene>
    <name evidence="1" type="ORF">FB566_3836</name>
</gene>
<comment type="caution">
    <text evidence="1">The sequence shown here is derived from an EMBL/GenBank/DDBJ whole genome shotgun (WGS) entry which is preliminary data.</text>
</comment>
<dbReference type="Proteomes" id="UP000317043">
    <property type="component" value="Unassembled WGS sequence"/>
</dbReference>
<evidence type="ECO:0000313" key="2">
    <source>
        <dbReference type="Proteomes" id="UP000317043"/>
    </source>
</evidence>
<dbReference type="OrthoDB" id="3692598at2"/>
<keyword evidence="2" id="KW-1185">Reference proteome</keyword>
<dbReference type="InParanoid" id="A0A543B095"/>
<evidence type="ECO:0000313" key="1">
    <source>
        <dbReference type="EMBL" id="TQL78253.1"/>
    </source>
</evidence>
<organism evidence="1 2">
    <name type="scientific">Stackebrandtia endophytica</name>
    <dbReference type="NCBI Taxonomy" id="1496996"/>
    <lineage>
        <taxon>Bacteria</taxon>
        <taxon>Bacillati</taxon>
        <taxon>Actinomycetota</taxon>
        <taxon>Actinomycetes</taxon>
        <taxon>Glycomycetales</taxon>
        <taxon>Glycomycetaceae</taxon>
        <taxon>Stackebrandtia</taxon>
    </lineage>
</organism>
<proteinExistence type="predicted"/>
<dbReference type="RefSeq" id="WP_142042409.1">
    <property type="nucleotide sequence ID" value="NZ_JBHTGS010000004.1"/>
</dbReference>
<accession>A0A543B095</accession>
<dbReference type="AlphaFoldDB" id="A0A543B095"/>
<dbReference type="EMBL" id="VFOW01000001">
    <property type="protein sequence ID" value="TQL78253.1"/>
    <property type="molecule type" value="Genomic_DNA"/>
</dbReference>
<protein>
    <submittedName>
        <fullName evidence="1">Uncharacterized protein</fullName>
    </submittedName>
</protein>
<name>A0A543B095_9ACTN</name>
<sequence>MPEVLDHDPGASYGIPAPEMPFAVDLDDLQAYIRLLETVREADLAWGRDEISESTGFSPVGDDLNLLDKWQRRFDGLRNAMDAGYERIGSVVWDVESTLDNIATRYDSTDEENRRSIDEIYIDAGDSTPPPRTGVRRTFDPFDYRQGYNKANRDSALNYSRPDECFVNGDPTGLWFDAAKAKAFLLNLGVDTTAISHTFAGDWTVLSIHERVLRIHQDVTGNAAENMSYGMAGLEGTWYGRASHAAAECVNQLASAVKSDGYPTFDVLLDGYAGRMEEIYGCAESCASSLGWALDLTRLALELYPALDVFPNTTQIPAPNHTNTARIPGDITGQKEHSAGSPLALLGRASELLNTVNLSMLSGAMALLQQVVGHLIDAMGAASVAFIHLTEVETLMAVAIIEVEAMNPARLDWWADPDQGGRT</sequence>
<reference evidence="1 2" key="1">
    <citation type="submission" date="2019-06" db="EMBL/GenBank/DDBJ databases">
        <title>Sequencing the genomes of 1000 actinobacteria strains.</title>
        <authorList>
            <person name="Klenk H.-P."/>
        </authorList>
    </citation>
    <scope>NUCLEOTIDE SEQUENCE [LARGE SCALE GENOMIC DNA]</scope>
    <source>
        <strain evidence="1 2">DSM 45928</strain>
    </source>
</reference>